<organism evidence="3 4">
    <name type="scientific">Phytophthora megakarya</name>
    <dbReference type="NCBI Taxonomy" id="4795"/>
    <lineage>
        <taxon>Eukaryota</taxon>
        <taxon>Sar</taxon>
        <taxon>Stramenopiles</taxon>
        <taxon>Oomycota</taxon>
        <taxon>Peronosporomycetes</taxon>
        <taxon>Peronosporales</taxon>
        <taxon>Peronosporaceae</taxon>
        <taxon>Phytophthora</taxon>
    </lineage>
</organism>
<dbReference type="STRING" id="4795.A0A225VT25"/>
<feature type="compositionally biased region" description="Basic and acidic residues" evidence="1">
    <location>
        <begin position="118"/>
        <end position="135"/>
    </location>
</feature>
<accession>A0A225VT25</accession>
<dbReference type="AlphaFoldDB" id="A0A225VT25"/>
<evidence type="ECO:0000256" key="1">
    <source>
        <dbReference type="SAM" id="MobiDB-lite"/>
    </source>
</evidence>
<reference evidence="4" key="1">
    <citation type="submission" date="2017-03" db="EMBL/GenBank/DDBJ databases">
        <title>Phytopthora megakarya and P. palmivora, two closely related causual agents of cacao black pod achieved similar genome size and gene model numbers by different mechanisms.</title>
        <authorList>
            <person name="Ali S."/>
            <person name="Shao J."/>
            <person name="Larry D.J."/>
            <person name="Kronmiller B."/>
            <person name="Shen D."/>
            <person name="Strem M.D."/>
            <person name="Melnick R.L."/>
            <person name="Guiltinan M.J."/>
            <person name="Tyler B.M."/>
            <person name="Meinhardt L.W."/>
            <person name="Bailey B.A."/>
        </authorList>
    </citation>
    <scope>NUCLEOTIDE SEQUENCE [LARGE SCALE GENOMIC DNA]</scope>
    <source>
        <strain evidence="4">zdho120</strain>
    </source>
</reference>
<dbReference type="InterPro" id="IPR013103">
    <property type="entry name" value="RVT_2"/>
</dbReference>
<gene>
    <name evidence="3" type="ORF">PHMEG_00018747</name>
</gene>
<name>A0A225VT25_9STRA</name>
<comment type="caution">
    <text evidence="3">The sequence shown here is derived from an EMBL/GenBank/DDBJ whole genome shotgun (WGS) entry which is preliminary data.</text>
</comment>
<evidence type="ECO:0000313" key="3">
    <source>
        <dbReference type="EMBL" id="OWZ08671.1"/>
    </source>
</evidence>
<evidence type="ECO:0000259" key="2">
    <source>
        <dbReference type="Pfam" id="PF07727"/>
    </source>
</evidence>
<feature type="domain" description="Reverse transcriptase Ty1/copia-type" evidence="2">
    <location>
        <begin position="360"/>
        <end position="416"/>
    </location>
</feature>
<keyword evidence="4" id="KW-1185">Reference proteome</keyword>
<dbReference type="OrthoDB" id="122734at2759"/>
<feature type="compositionally biased region" description="Basic residues" evidence="1">
    <location>
        <begin position="180"/>
        <end position="189"/>
    </location>
</feature>
<proteinExistence type="predicted"/>
<dbReference type="Proteomes" id="UP000198211">
    <property type="component" value="Unassembled WGS sequence"/>
</dbReference>
<feature type="domain" description="Reverse transcriptase Ty1/copia-type" evidence="2">
    <location>
        <begin position="228"/>
        <end position="339"/>
    </location>
</feature>
<dbReference type="Pfam" id="PF07727">
    <property type="entry name" value="RVT_2"/>
    <property type="match status" value="2"/>
</dbReference>
<feature type="region of interest" description="Disordered" evidence="1">
    <location>
        <begin position="118"/>
        <end position="202"/>
    </location>
</feature>
<dbReference type="EMBL" id="NBNE01003064">
    <property type="protein sequence ID" value="OWZ08671.1"/>
    <property type="molecule type" value="Genomic_DNA"/>
</dbReference>
<evidence type="ECO:0000313" key="4">
    <source>
        <dbReference type="Proteomes" id="UP000198211"/>
    </source>
</evidence>
<protein>
    <submittedName>
        <fullName evidence="3">Putative mitochondrial protein</fullName>
    </submittedName>
</protein>
<sequence length="418" mass="46055">MSRCMVFFEWTSFAFWGDAVQYAAYILNRCPTTANPNRASPMEMLTGVVASLSDIVTLGSACTAYHDPGKRYTCRVIVTQHVQNVETLNAAGNVQLQEQLQKEDPELGRAVQLREEVLRRKELGHGTTQPKDRAKYSKKPAAKSKSGSTTAEGGTCGDNEVSSHDELVPQQNLEPERMRTRNMSKKHVPVAKATISDDPNNYSEAMRSAQAKEWSRAMDEEINALEANGTWEIVVKPKNEKLLHSKWVFKTKKHADGSLERFKARPVACGNEQEYGVDYVDTFSAALEGLSAKIVLALARKYNVPARHGDVPNAYVRAGKESDLEILLHVPRGMSVDAMKLTELGAANEGQVALRLLKSLCMYKRGSGSDLTIVGVYVDDLLVTGAKVANVDKFFKDMKVLDVKDLGNVSKFLGTGVV</sequence>